<evidence type="ECO:0000313" key="2">
    <source>
        <dbReference type="EMBL" id="OGZ58012.1"/>
    </source>
</evidence>
<organism evidence="2 3">
    <name type="scientific">Candidatus Spechtbacteria bacterium RIFCSPHIGHO2_01_FULL_43_30</name>
    <dbReference type="NCBI Taxonomy" id="1802158"/>
    <lineage>
        <taxon>Bacteria</taxon>
        <taxon>Candidatus Spechtiibacteriota</taxon>
    </lineage>
</organism>
<dbReference type="Pfam" id="PF24392">
    <property type="entry name" value="Parb-CE"/>
    <property type="match status" value="1"/>
</dbReference>
<name>A0A1G2H694_9BACT</name>
<evidence type="ECO:0000259" key="1">
    <source>
        <dbReference type="Pfam" id="PF24392"/>
    </source>
</evidence>
<dbReference type="EMBL" id="MHOD01000016">
    <property type="protein sequence ID" value="OGZ58012.1"/>
    <property type="molecule type" value="Genomic_DNA"/>
</dbReference>
<sequence>MYIKKIKRIRRDSFIKKLRNVTLYNNPDILPYKDAEIEIVISDPSCFEPSTFYVLRDGLKFVSLLTDHIASKLGDYAKINTLVEYEDEFGDVNFIAPPIIEYSDFGKWMILDGLHRCFIARHRKLSIPVALVSNATIPYPNLALPSGWKSVYIADKTPDVKRILRSGLNDLPQTRYNLHRNLSVLGSRGSRK</sequence>
<accession>A0A1G2H694</accession>
<feature type="domain" description="ParB-like catalytic effector" evidence="1">
    <location>
        <begin position="14"/>
        <end position="151"/>
    </location>
</feature>
<protein>
    <recommendedName>
        <fullName evidence="1">ParB-like catalytic effector domain-containing protein</fullName>
    </recommendedName>
</protein>
<dbReference type="InterPro" id="IPR057241">
    <property type="entry name" value="Parb-CE"/>
</dbReference>
<evidence type="ECO:0000313" key="3">
    <source>
        <dbReference type="Proteomes" id="UP000177932"/>
    </source>
</evidence>
<comment type="caution">
    <text evidence="2">The sequence shown here is derived from an EMBL/GenBank/DDBJ whole genome shotgun (WGS) entry which is preliminary data.</text>
</comment>
<dbReference type="AlphaFoldDB" id="A0A1G2H694"/>
<proteinExistence type="predicted"/>
<gene>
    <name evidence="2" type="ORF">A2827_03945</name>
</gene>
<dbReference type="Proteomes" id="UP000177932">
    <property type="component" value="Unassembled WGS sequence"/>
</dbReference>
<reference evidence="2 3" key="1">
    <citation type="journal article" date="2016" name="Nat. Commun.">
        <title>Thousands of microbial genomes shed light on interconnected biogeochemical processes in an aquifer system.</title>
        <authorList>
            <person name="Anantharaman K."/>
            <person name="Brown C.T."/>
            <person name="Hug L.A."/>
            <person name="Sharon I."/>
            <person name="Castelle C.J."/>
            <person name="Probst A.J."/>
            <person name="Thomas B.C."/>
            <person name="Singh A."/>
            <person name="Wilkins M.J."/>
            <person name="Karaoz U."/>
            <person name="Brodie E.L."/>
            <person name="Williams K.H."/>
            <person name="Hubbard S.S."/>
            <person name="Banfield J.F."/>
        </authorList>
    </citation>
    <scope>NUCLEOTIDE SEQUENCE [LARGE SCALE GENOMIC DNA]</scope>
</reference>